<keyword evidence="1" id="KW-1133">Transmembrane helix</keyword>
<sequence>MILLLLFGFVQCVQFGYEVDKGQQICFQDYFSQNDVFDLKIRANTSNYAVKLEEAVAKRYAILYEKSGSWEHNYQHQSSHKTSHLKYCFINLEDEIVLFNVTYKTGSELADMQKVAKISDLNQMGDNIRKLNGLLDDIKRERSFLISKYDYMNKLQGSISKKQVVFGLLCLGLSFIITAITLNLIKKILQQKKSQ</sequence>
<dbReference type="InterPro" id="IPR009038">
    <property type="entry name" value="GOLD_dom"/>
</dbReference>
<feature type="domain" description="GOLD" evidence="2">
    <location>
        <begin position="14"/>
        <end position="190"/>
    </location>
</feature>
<evidence type="ECO:0000313" key="3">
    <source>
        <dbReference type="EMBL" id="CAD8159310.1"/>
    </source>
</evidence>
<dbReference type="Pfam" id="PF01105">
    <property type="entry name" value="EMP24_GP25L"/>
    <property type="match status" value="1"/>
</dbReference>
<evidence type="ECO:0000259" key="2">
    <source>
        <dbReference type="SMART" id="SM01190"/>
    </source>
</evidence>
<accession>A0A8S1U3K3</accession>
<dbReference type="OMA" id="QICFQDY"/>
<feature type="transmembrane region" description="Helical" evidence="1">
    <location>
        <begin position="164"/>
        <end position="185"/>
    </location>
</feature>
<dbReference type="Proteomes" id="UP000683925">
    <property type="component" value="Unassembled WGS sequence"/>
</dbReference>
<name>A0A8S1U3K3_PAROT</name>
<evidence type="ECO:0000256" key="1">
    <source>
        <dbReference type="SAM" id="Phobius"/>
    </source>
</evidence>
<dbReference type="OrthoDB" id="293825at2759"/>
<protein>
    <recommendedName>
        <fullName evidence="2">GOLD domain-containing protein</fullName>
    </recommendedName>
</protein>
<comment type="caution">
    <text evidence="3">The sequence shown here is derived from an EMBL/GenBank/DDBJ whole genome shotgun (WGS) entry which is preliminary data.</text>
</comment>
<keyword evidence="1" id="KW-0812">Transmembrane</keyword>
<dbReference type="AlphaFoldDB" id="A0A8S1U3K3"/>
<reference evidence="3" key="1">
    <citation type="submission" date="2021-01" db="EMBL/GenBank/DDBJ databases">
        <authorList>
            <consortium name="Genoscope - CEA"/>
            <person name="William W."/>
        </authorList>
    </citation>
    <scope>NUCLEOTIDE SEQUENCE</scope>
</reference>
<dbReference type="EMBL" id="CAJJDP010000036">
    <property type="protein sequence ID" value="CAD8159310.1"/>
    <property type="molecule type" value="Genomic_DNA"/>
</dbReference>
<organism evidence="3 4">
    <name type="scientific">Paramecium octaurelia</name>
    <dbReference type="NCBI Taxonomy" id="43137"/>
    <lineage>
        <taxon>Eukaryota</taxon>
        <taxon>Sar</taxon>
        <taxon>Alveolata</taxon>
        <taxon>Ciliophora</taxon>
        <taxon>Intramacronucleata</taxon>
        <taxon>Oligohymenophorea</taxon>
        <taxon>Peniculida</taxon>
        <taxon>Parameciidae</taxon>
        <taxon>Paramecium</taxon>
    </lineage>
</organism>
<proteinExistence type="predicted"/>
<keyword evidence="1" id="KW-0472">Membrane</keyword>
<evidence type="ECO:0000313" key="4">
    <source>
        <dbReference type="Proteomes" id="UP000683925"/>
    </source>
</evidence>
<gene>
    <name evidence="3" type="ORF">POCTA_138.1.T0360317</name>
</gene>
<keyword evidence="4" id="KW-1185">Reference proteome</keyword>
<dbReference type="SMART" id="SM01190">
    <property type="entry name" value="EMP24_GP25L"/>
    <property type="match status" value="1"/>
</dbReference>